<protein>
    <recommendedName>
        <fullName evidence="10">Peptidase C39 domain-containing protein</fullName>
    </recommendedName>
</protein>
<evidence type="ECO:0000256" key="4">
    <source>
        <dbReference type="ARBA" id="ARBA00022989"/>
    </source>
</evidence>
<name>A0A6G9HHF9_9MOLU</name>
<dbReference type="Pfam" id="PF03412">
    <property type="entry name" value="Peptidase_C39"/>
    <property type="match status" value="1"/>
</dbReference>
<comment type="subcellular location">
    <subcellularLocation>
        <location evidence="1">Cell membrane</location>
        <topology evidence="1">Multi-pass membrane protein</topology>
    </subcellularLocation>
</comment>
<feature type="transmembrane region" description="Helical" evidence="6">
    <location>
        <begin position="190"/>
        <end position="211"/>
    </location>
</feature>
<feature type="domain" description="Peptidase C39" evidence="8">
    <location>
        <begin position="6"/>
        <end position="129"/>
    </location>
</feature>
<proteinExistence type="inferred from homology"/>
<evidence type="ECO:0000259" key="8">
    <source>
        <dbReference type="PROSITE" id="PS50990"/>
    </source>
</evidence>
<dbReference type="EMBL" id="MN991199">
    <property type="protein sequence ID" value="QIQ09858.1"/>
    <property type="molecule type" value="Genomic_DNA"/>
</dbReference>
<keyword evidence="3 6" id="KW-0812">Transmembrane</keyword>
<evidence type="ECO:0008006" key="10">
    <source>
        <dbReference type="Google" id="ProtNLM"/>
    </source>
</evidence>
<feature type="transmembrane region" description="Helical" evidence="6">
    <location>
        <begin position="272"/>
        <end position="302"/>
    </location>
</feature>
<sequence length="608" mass="70970">MEITRQNSPNECGVCVINSFVKHFYNNSNKFEILNAANISEKGLSIFDFENLGQKFGLFIESYECEWSEFVELKNNKYYGMLINKNQGMHYIIVYKKKDCLKVYDSDSGIFELQYNQFREKFAGIIFDVSKSKVNIKYKSQKIDLQNIDLKYFAVTLGIHILIIGLSTLFANVFNWTLNMSVYGKSTSNLVSLCFIFLLIGGLNLLSSYFLKQYSLIRFKQNFRHLNYQLLNKLKHKRSHFINKIELSSIYIVDSSIVSICGYLTYEIPTLITDLIMCVITVIILSFIKPMFIVFCIVVLLIKSVFGVVTYNFKEHNINISIKNSNISNNISTEIINSISKEENQELLNFNLNKLRSNITEFEKIYTKKTSFENFTFNFESFFTNVTYILTIGFGAYYLINDKFNIGLLTFIISLLGMFSTSVQDVCLFPSKQKEYKKMAAIYWNIINIANGIKDSSINKIENVNTLYFFNENTTYCIERNENIKSCFKIGLDTFLGINEPNKQNSFYFKDNFIKINPDSKIPAEYLLKTNIMVLKDLLSYFNINLMKTSFTIHEQQIINFMFAYIQSSKIICFNDCFRYLTKEQKEYIGKLIKEKVSKENFVFYIND</sequence>
<dbReference type="Pfam" id="PF00664">
    <property type="entry name" value="ABC_membrane"/>
    <property type="match status" value="1"/>
</dbReference>
<feature type="transmembrane region" description="Helical" evidence="6">
    <location>
        <begin position="152"/>
        <end position="178"/>
    </location>
</feature>
<evidence type="ECO:0000256" key="2">
    <source>
        <dbReference type="ARBA" id="ARBA00005417"/>
    </source>
</evidence>
<evidence type="ECO:0000256" key="1">
    <source>
        <dbReference type="ARBA" id="ARBA00004651"/>
    </source>
</evidence>
<dbReference type="Gene3D" id="1.20.1560.10">
    <property type="entry name" value="ABC transporter type 1, transmembrane domain"/>
    <property type="match status" value="1"/>
</dbReference>
<evidence type="ECO:0000256" key="6">
    <source>
        <dbReference type="SAM" id="Phobius"/>
    </source>
</evidence>
<feature type="transmembrane region" description="Helical" evidence="6">
    <location>
        <begin position="245"/>
        <end position="266"/>
    </location>
</feature>
<dbReference type="InterPro" id="IPR005074">
    <property type="entry name" value="Peptidase_C39"/>
</dbReference>
<dbReference type="Gene3D" id="3.90.70.10">
    <property type="entry name" value="Cysteine proteinases"/>
    <property type="match status" value="1"/>
</dbReference>
<gene>
    <name evidence="9" type="ORF">PlMoll_0210</name>
</gene>
<feature type="transmembrane region" description="Helical" evidence="6">
    <location>
        <begin position="382"/>
        <end position="400"/>
    </location>
</feature>
<keyword evidence="4 6" id="KW-1133">Transmembrane helix</keyword>
<dbReference type="PROSITE" id="PS50929">
    <property type="entry name" value="ABC_TM1F"/>
    <property type="match status" value="1"/>
</dbReference>
<comment type="similarity">
    <text evidence="2">Belongs to the ABC transporter superfamily.</text>
</comment>
<organism evidence="9">
    <name type="scientific">uncultured Mycoplasmataceae bacterium</name>
    <dbReference type="NCBI Taxonomy" id="300027"/>
    <lineage>
        <taxon>Bacteria</taxon>
        <taxon>Bacillati</taxon>
        <taxon>Mycoplasmatota</taxon>
        <taxon>Mollicutes</taxon>
        <taxon>Mycoplasmataceae</taxon>
        <taxon>environmental samples</taxon>
    </lineage>
</organism>
<feature type="transmembrane region" description="Helical" evidence="6">
    <location>
        <begin position="406"/>
        <end position="429"/>
    </location>
</feature>
<reference evidence="9" key="1">
    <citation type="journal article" date="2020" name="J. ISSAAS">
        <title>Lactobacilli and other gastrointestinal microbiota of Peromyscus leucopus, reservoir host for agents of Lyme disease and other zoonoses in North America.</title>
        <authorList>
            <person name="Milovic A."/>
            <person name="Bassam K."/>
            <person name="Shao H."/>
            <person name="Chatzistamou I."/>
            <person name="Tufts D.M."/>
            <person name="Diuk-Wasser M."/>
            <person name="Barbour A.G."/>
        </authorList>
    </citation>
    <scope>NUCLEOTIDE SEQUENCE</scope>
    <source>
        <strain evidence="9">LL85</strain>
    </source>
</reference>
<accession>A0A6G9HHF9</accession>
<dbReference type="InterPro" id="IPR011527">
    <property type="entry name" value="ABC1_TM_dom"/>
</dbReference>
<evidence type="ECO:0000259" key="7">
    <source>
        <dbReference type="PROSITE" id="PS50929"/>
    </source>
</evidence>
<dbReference type="InterPro" id="IPR036640">
    <property type="entry name" value="ABC1_TM_sf"/>
</dbReference>
<evidence type="ECO:0000256" key="5">
    <source>
        <dbReference type="ARBA" id="ARBA00023136"/>
    </source>
</evidence>
<dbReference type="SUPFAM" id="SSF90123">
    <property type="entry name" value="ABC transporter transmembrane region"/>
    <property type="match status" value="1"/>
</dbReference>
<dbReference type="PROSITE" id="PS50990">
    <property type="entry name" value="PEPTIDASE_C39"/>
    <property type="match status" value="1"/>
</dbReference>
<dbReference type="GO" id="GO:0008233">
    <property type="term" value="F:peptidase activity"/>
    <property type="evidence" value="ECO:0007669"/>
    <property type="project" value="InterPro"/>
</dbReference>
<feature type="domain" description="ABC transmembrane type-1" evidence="7">
    <location>
        <begin position="161"/>
        <end position="426"/>
    </location>
</feature>
<evidence type="ECO:0000256" key="3">
    <source>
        <dbReference type="ARBA" id="ARBA00022692"/>
    </source>
</evidence>
<dbReference type="GO" id="GO:0006508">
    <property type="term" value="P:proteolysis"/>
    <property type="evidence" value="ECO:0007669"/>
    <property type="project" value="InterPro"/>
</dbReference>
<keyword evidence="5 6" id="KW-0472">Membrane</keyword>
<dbReference type="GO" id="GO:0140359">
    <property type="term" value="F:ABC-type transporter activity"/>
    <property type="evidence" value="ECO:0007669"/>
    <property type="project" value="InterPro"/>
</dbReference>
<dbReference type="AlphaFoldDB" id="A0A6G9HHF9"/>
<dbReference type="GO" id="GO:0005524">
    <property type="term" value="F:ATP binding"/>
    <property type="evidence" value="ECO:0007669"/>
    <property type="project" value="InterPro"/>
</dbReference>
<dbReference type="GO" id="GO:0005886">
    <property type="term" value="C:plasma membrane"/>
    <property type="evidence" value="ECO:0007669"/>
    <property type="project" value="UniProtKB-SubCell"/>
</dbReference>
<evidence type="ECO:0000313" key="9">
    <source>
        <dbReference type="EMBL" id="QIQ09858.1"/>
    </source>
</evidence>